<keyword evidence="1" id="KW-0175">Coiled coil</keyword>
<sequence length="234" mass="27201">MDFPKLDEVQLSIERHGLKCVRGVWTDNDNLTRVDIDTTQKNSIDLFLDFAKTSGIKYIFLDSSILDGEALDSWLIETETITADDFGNNYRKIRNRAQKYNDEIINLSQSSPIKIELFFILDGTLYSLDYIAKWYEDLNVPESALEEICEEFAEELRAIKHRKLEEENKKRDMIVDLLVKEKSFQICTNKKARSAFARVYLNEKGFYGLGKQFPSVKAVEEVAELAWLKFKESK</sequence>
<reference evidence="2 3" key="1">
    <citation type="submission" date="2020-07" db="EMBL/GenBank/DDBJ databases">
        <title>Draft whole-genome sequence of Heliobacterium chlorum DSM 3682, type strain.</title>
        <authorList>
            <person name="Kyndt J.A."/>
            <person name="Meyer T.E."/>
            <person name="Imhoff J.F."/>
        </authorList>
    </citation>
    <scope>NUCLEOTIDE SEQUENCE [LARGE SCALE GENOMIC DNA]</scope>
    <source>
        <strain evidence="2 3">DSM 3682</strain>
    </source>
</reference>
<dbReference type="Proteomes" id="UP000617402">
    <property type="component" value="Unassembled WGS sequence"/>
</dbReference>
<dbReference type="RefSeq" id="WP_188041691.1">
    <property type="nucleotide sequence ID" value="NZ_JACVHF010000031.1"/>
</dbReference>
<comment type="caution">
    <text evidence="2">The sequence shown here is derived from an EMBL/GenBank/DDBJ whole genome shotgun (WGS) entry which is preliminary data.</text>
</comment>
<evidence type="ECO:0000313" key="3">
    <source>
        <dbReference type="Proteomes" id="UP000617402"/>
    </source>
</evidence>
<gene>
    <name evidence="2" type="ORF">H1S01_17545</name>
</gene>
<proteinExistence type="predicted"/>
<name>A0ABR7T8C9_HELCL</name>
<organism evidence="2 3">
    <name type="scientific">Heliobacterium chlorum</name>
    <dbReference type="NCBI Taxonomy" id="2698"/>
    <lineage>
        <taxon>Bacteria</taxon>
        <taxon>Bacillati</taxon>
        <taxon>Bacillota</taxon>
        <taxon>Clostridia</taxon>
        <taxon>Eubacteriales</taxon>
        <taxon>Heliobacteriaceae</taxon>
        <taxon>Heliobacterium</taxon>
    </lineage>
</organism>
<protein>
    <submittedName>
        <fullName evidence="2">Uncharacterized protein</fullName>
    </submittedName>
</protein>
<evidence type="ECO:0000313" key="2">
    <source>
        <dbReference type="EMBL" id="MBC9786265.1"/>
    </source>
</evidence>
<evidence type="ECO:0000256" key="1">
    <source>
        <dbReference type="SAM" id="Coils"/>
    </source>
</evidence>
<keyword evidence="3" id="KW-1185">Reference proteome</keyword>
<feature type="coiled-coil region" evidence="1">
    <location>
        <begin position="83"/>
        <end position="110"/>
    </location>
</feature>
<accession>A0ABR7T8C9</accession>
<dbReference type="EMBL" id="JACVHF010000031">
    <property type="protein sequence ID" value="MBC9786265.1"/>
    <property type="molecule type" value="Genomic_DNA"/>
</dbReference>